<evidence type="ECO:0000313" key="5">
    <source>
        <dbReference type="Proteomes" id="UP000722957"/>
    </source>
</evidence>
<reference evidence="5 6" key="1">
    <citation type="journal article" date="2021" name="PeerJ">
        <title>Analysis of 44 Vibrio anguillarum genomes reveals high genetic diversity.</title>
        <authorList>
            <person name="Hansen M.J."/>
            <person name="Dalsgaard I."/>
        </authorList>
    </citation>
    <scope>NUCLEOTIDE SEQUENCE [LARGE SCALE GENOMIC DNA]</scope>
    <source>
        <strain evidence="3 6">040915-1/1B</strain>
        <strain evidence="2 5">17-16730-2A</strain>
        <strain evidence="4">850617-1/1</strain>
    </source>
</reference>
<name>A0A241NE19_VIBAN</name>
<keyword evidence="6" id="KW-1185">Reference proteome</keyword>
<evidence type="ECO:0000313" key="4">
    <source>
        <dbReference type="EMBL" id="MBF4438408.1"/>
    </source>
</evidence>
<dbReference type="Proteomes" id="UP000722957">
    <property type="component" value="Unassembled WGS sequence"/>
</dbReference>
<feature type="compositionally biased region" description="Polar residues" evidence="1">
    <location>
        <begin position="1"/>
        <end position="21"/>
    </location>
</feature>
<dbReference type="EMBL" id="RDPI01001553">
    <property type="protein sequence ID" value="MBF4377247.1"/>
    <property type="molecule type" value="Genomic_DNA"/>
</dbReference>
<feature type="region of interest" description="Disordered" evidence="1">
    <location>
        <begin position="1"/>
        <end position="25"/>
    </location>
</feature>
<evidence type="ECO:0000313" key="6">
    <source>
        <dbReference type="Proteomes" id="UP000726136"/>
    </source>
</evidence>
<dbReference type="Proteomes" id="UP000726136">
    <property type="component" value="Unassembled WGS sequence"/>
</dbReference>
<accession>A0A241NE19</accession>
<dbReference type="Proteomes" id="UP000786185">
    <property type="component" value="Unassembled WGS sequence"/>
</dbReference>
<evidence type="ECO:0000313" key="2">
    <source>
        <dbReference type="EMBL" id="MBF4273213.1"/>
    </source>
</evidence>
<organism evidence="2 5">
    <name type="scientific">Vibrio anguillarum</name>
    <name type="common">Listonella anguillarum</name>
    <dbReference type="NCBI Taxonomy" id="55601"/>
    <lineage>
        <taxon>Bacteria</taxon>
        <taxon>Pseudomonadati</taxon>
        <taxon>Pseudomonadota</taxon>
        <taxon>Gammaproteobacteria</taxon>
        <taxon>Vibrionales</taxon>
        <taxon>Vibrionaceae</taxon>
        <taxon>Vibrio</taxon>
    </lineage>
</organism>
<dbReference type="EMBL" id="SCLC01002045">
    <property type="protein sequence ID" value="MBF4438408.1"/>
    <property type="molecule type" value="Genomic_DNA"/>
</dbReference>
<protein>
    <submittedName>
        <fullName evidence="2">Uncharacterized protein</fullName>
    </submittedName>
</protein>
<proteinExistence type="predicted"/>
<dbReference type="EMBL" id="RDOM01000042">
    <property type="protein sequence ID" value="MBF4273213.1"/>
    <property type="molecule type" value="Genomic_DNA"/>
</dbReference>
<gene>
    <name evidence="2" type="ORF">EAY07_14490</name>
    <name evidence="3" type="ORF">EAY46_30185</name>
    <name evidence="4" type="ORF">ERJ77_28750</name>
</gene>
<evidence type="ECO:0000313" key="3">
    <source>
        <dbReference type="EMBL" id="MBF4377247.1"/>
    </source>
</evidence>
<evidence type="ECO:0000256" key="1">
    <source>
        <dbReference type="SAM" id="MobiDB-lite"/>
    </source>
</evidence>
<comment type="caution">
    <text evidence="2">The sequence shown here is derived from an EMBL/GenBank/DDBJ whole genome shotgun (WGS) entry which is preliminary data.</text>
</comment>
<sequence>MLRNSEFTKNRSQNPEQNSSVIPAIYQAIRH</sequence>
<dbReference type="AlphaFoldDB" id="A0A241NE19"/>